<sequence>MDQQSIFAPMGALALLTFAVLGLIPARRFRAASAQQVTADDFRFGESERVPGHVSIPNRNMMNLLELPALFYVAALMYYVAGRVTAPVLGVAWTYVALRAVHSAIHLTYNNVFHRLVVFAASNVVLGAFWVLFFVRPHP</sequence>
<dbReference type="KEGG" id="caul:KCG34_17320"/>
<dbReference type="EMBL" id="CP073078">
    <property type="protein sequence ID" value="QUD86823.1"/>
    <property type="molecule type" value="Genomic_DNA"/>
</dbReference>
<dbReference type="AlphaFoldDB" id="A0A975ITI5"/>
<feature type="transmembrane region" description="Helical" evidence="5">
    <location>
        <begin position="69"/>
        <end position="96"/>
    </location>
</feature>
<evidence type="ECO:0000256" key="5">
    <source>
        <dbReference type="SAM" id="Phobius"/>
    </source>
</evidence>
<keyword evidence="7" id="KW-1185">Reference proteome</keyword>
<dbReference type="SUPFAM" id="SSF161084">
    <property type="entry name" value="MAPEG domain-like"/>
    <property type="match status" value="1"/>
</dbReference>
<reference evidence="6" key="1">
    <citation type="submission" date="2021-04" db="EMBL/GenBank/DDBJ databases">
        <title>The complete genome sequence of Caulobacter sp. S6.</title>
        <authorList>
            <person name="Tang Y."/>
            <person name="Ouyang W."/>
            <person name="Liu Q."/>
            <person name="Huang B."/>
            <person name="Guo Z."/>
            <person name="Lei P."/>
        </authorList>
    </citation>
    <scope>NUCLEOTIDE SEQUENCE</scope>
    <source>
        <strain evidence="6">S6</strain>
    </source>
</reference>
<name>A0A975ITI5_9CAUL</name>
<evidence type="ECO:0000313" key="6">
    <source>
        <dbReference type="EMBL" id="QUD86823.1"/>
    </source>
</evidence>
<accession>A0A975ITI5</accession>
<organism evidence="6 7">
    <name type="scientific">Phenylobacterium montanum</name>
    <dbReference type="NCBI Taxonomy" id="2823693"/>
    <lineage>
        <taxon>Bacteria</taxon>
        <taxon>Pseudomonadati</taxon>
        <taxon>Pseudomonadota</taxon>
        <taxon>Alphaproteobacteria</taxon>
        <taxon>Caulobacterales</taxon>
        <taxon>Caulobacteraceae</taxon>
        <taxon>Phenylobacterium</taxon>
    </lineage>
</organism>
<evidence type="ECO:0000256" key="4">
    <source>
        <dbReference type="ARBA" id="ARBA00023136"/>
    </source>
</evidence>
<keyword evidence="4 5" id="KW-0472">Membrane</keyword>
<dbReference type="InterPro" id="IPR001129">
    <property type="entry name" value="Membr-assoc_MAPEG"/>
</dbReference>
<gene>
    <name evidence="6" type="ORF">KCG34_17320</name>
</gene>
<protein>
    <submittedName>
        <fullName evidence="6">MAPEG family protein</fullName>
    </submittedName>
</protein>
<evidence type="ECO:0000256" key="2">
    <source>
        <dbReference type="ARBA" id="ARBA00022692"/>
    </source>
</evidence>
<evidence type="ECO:0000313" key="7">
    <source>
        <dbReference type="Proteomes" id="UP000676409"/>
    </source>
</evidence>
<dbReference type="Proteomes" id="UP000676409">
    <property type="component" value="Chromosome"/>
</dbReference>
<dbReference type="GO" id="GO:0016020">
    <property type="term" value="C:membrane"/>
    <property type="evidence" value="ECO:0007669"/>
    <property type="project" value="UniProtKB-SubCell"/>
</dbReference>
<feature type="transmembrane region" description="Helical" evidence="5">
    <location>
        <begin position="6"/>
        <end position="26"/>
    </location>
</feature>
<proteinExistence type="predicted"/>
<comment type="subcellular location">
    <subcellularLocation>
        <location evidence="1">Membrane</location>
    </subcellularLocation>
</comment>
<dbReference type="RefSeq" id="WP_211936875.1">
    <property type="nucleotide sequence ID" value="NZ_CP073078.1"/>
</dbReference>
<evidence type="ECO:0000256" key="3">
    <source>
        <dbReference type="ARBA" id="ARBA00022989"/>
    </source>
</evidence>
<keyword evidence="2 5" id="KW-0812">Transmembrane</keyword>
<keyword evidence="3 5" id="KW-1133">Transmembrane helix</keyword>
<dbReference type="Gene3D" id="1.20.120.550">
    <property type="entry name" value="Membrane associated eicosanoid/glutathione metabolism-like domain"/>
    <property type="match status" value="1"/>
</dbReference>
<dbReference type="InterPro" id="IPR023352">
    <property type="entry name" value="MAPEG-like_dom_sf"/>
</dbReference>
<dbReference type="Pfam" id="PF01124">
    <property type="entry name" value="MAPEG"/>
    <property type="match status" value="1"/>
</dbReference>
<feature type="transmembrane region" description="Helical" evidence="5">
    <location>
        <begin position="116"/>
        <end position="135"/>
    </location>
</feature>
<evidence type="ECO:0000256" key="1">
    <source>
        <dbReference type="ARBA" id="ARBA00004370"/>
    </source>
</evidence>